<keyword evidence="4 6" id="KW-1133">Transmembrane helix</keyword>
<sequence>MELLAVLTIVGVLAALVIPRANSGVDQAKGEACHTNQGNIELQAQLWRRNNGSFPAADLSDVGANAEYFPGGLPTCPVDGTAYTIDTTTGLDTEMRRKTDKRDGFSLMELLAVVTILGIIAAIVVPRVSMSSSTARQKVHEHNKATINSAVERYYIETGDWPADNLNDIGSNTAYFPEGIPVNPVDNSAYALNNTTHRVD</sequence>
<dbReference type="PANTHER" id="PTHR30093">
    <property type="entry name" value="GENERAL SECRETION PATHWAY PROTEIN G"/>
    <property type="match status" value="1"/>
</dbReference>
<evidence type="ECO:0000256" key="6">
    <source>
        <dbReference type="SAM" id="Phobius"/>
    </source>
</evidence>
<dbReference type="InterPro" id="IPR045584">
    <property type="entry name" value="Pilin-like"/>
</dbReference>
<accession>A0ABP0LED9</accession>
<protein>
    <submittedName>
        <fullName evidence="8">Fimbrial protein (Pilin)</fullName>
    </submittedName>
</protein>
<keyword evidence="9" id="KW-1185">Reference proteome</keyword>
<evidence type="ECO:0000313" key="9">
    <source>
        <dbReference type="Proteomes" id="UP001642464"/>
    </source>
</evidence>
<dbReference type="PANTHER" id="PTHR30093:SF44">
    <property type="entry name" value="TYPE II SECRETION SYSTEM CORE PROTEIN G"/>
    <property type="match status" value="1"/>
</dbReference>
<comment type="subcellular location">
    <subcellularLocation>
        <location evidence="1">Membrane</location>
        <topology evidence="1">Single-pass membrane protein</topology>
    </subcellularLocation>
</comment>
<keyword evidence="3 6" id="KW-0812">Transmembrane</keyword>
<dbReference type="NCBIfam" id="TIGR02532">
    <property type="entry name" value="IV_pilin_GFxxxE"/>
    <property type="match status" value="1"/>
</dbReference>
<evidence type="ECO:0000256" key="4">
    <source>
        <dbReference type="ARBA" id="ARBA00022989"/>
    </source>
</evidence>
<evidence type="ECO:0000256" key="3">
    <source>
        <dbReference type="ARBA" id="ARBA00022692"/>
    </source>
</evidence>
<keyword evidence="2" id="KW-0488">Methylation</keyword>
<keyword evidence="5 6" id="KW-0472">Membrane</keyword>
<organism evidence="8 9">
    <name type="scientific">Durusdinium trenchii</name>
    <dbReference type="NCBI Taxonomy" id="1381693"/>
    <lineage>
        <taxon>Eukaryota</taxon>
        <taxon>Sar</taxon>
        <taxon>Alveolata</taxon>
        <taxon>Dinophyceae</taxon>
        <taxon>Suessiales</taxon>
        <taxon>Symbiodiniaceae</taxon>
        <taxon>Durusdinium</taxon>
    </lineage>
</organism>
<proteinExistence type="predicted"/>
<dbReference type="Pfam" id="PF07963">
    <property type="entry name" value="N_methyl"/>
    <property type="match status" value="1"/>
</dbReference>
<evidence type="ECO:0000256" key="7">
    <source>
        <dbReference type="SAM" id="SignalP"/>
    </source>
</evidence>
<reference evidence="8 9" key="1">
    <citation type="submission" date="2024-02" db="EMBL/GenBank/DDBJ databases">
        <authorList>
            <person name="Chen Y."/>
            <person name="Shah S."/>
            <person name="Dougan E. K."/>
            <person name="Thang M."/>
            <person name="Chan C."/>
        </authorList>
    </citation>
    <scope>NUCLEOTIDE SEQUENCE [LARGE SCALE GENOMIC DNA]</scope>
</reference>
<comment type="caution">
    <text evidence="8">The sequence shown here is derived from an EMBL/GenBank/DDBJ whole genome shotgun (WGS) entry which is preliminary data.</text>
</comment>
<dbReference type="Proteomes" id="UP001642464">
    <property type="component" value="Unassembled WGS sequence"/>
</dbReference>
<dbReference type="Gene3D" id="3.30.700.10">
    <property type="entry name" value="Glycoprotein, Type 4 Pilin"/>
    <property type="match status" value="2"/>
</dbReference>
<evidence type="ECO:0000256" key="5">
    <source>
        <dbReference type="ARBA" id="ARBA00023136"/>
    </source>
</evidence>
<dbReference type="InterPro" id="IPR012902">
    <property type="entry name" value="N_methyl_site"/>
</dbReference>
<feature type="signal peptide" evidence="7">
    <location>
        <begin position="1"/>
        <end position="23"/>
    </location>
</feature>
<dbReference type="EMBL" id="CAXAMM010015891">
    <property type="protein sequence ID" value="CAK9037526.1"/>
    <property type="molecule type" value="Genomic_DNA"/>
</dbReference>
<gene>
    <name evidence="8" type="ORF">SCF082_LOCUS22217</name>
</gene>
<keyword evidence="7" id="KW-0732">Signal</keyword>
<evidence type="ECO:0000256" key="2">
    <source>
        <dbReference type="ARBA" id="ARBA00022481"/>
    </source>
</evidence>
<dbReference type="SUPFAM" id="SSF54523">
    <property type="entry name" value="Pili subunits"/>
    <property type="match status" value="2"/>
</dbReference>
<feature type="transmembrane region" description="Helical" evidence="6">
    <location>
        <begin position="105"/>
        <end position="128"/>
    </location>
</feature>
<evidence type="ECO:0000313" key="8">
    <source>
        <dbReference type="EMBL" id="CAK9037526.1"/>
    </source>
</evidence>
<name>A0ABP0LED9_9DINO</name>
<feature type="chain" id="PRO_5045515979" evidence="7">
    <location>
        <begin position="24"/>
        <end position="200"/>
    </location>
</feature>
<evidence type="ECO:0000256" key="1">
    <source>
        <dbReference type="ARBA" id="ARBA00004167"/>
    </source>
</evidence>